<dbReference type="Gene3D" id="1.50.10.10">
    <property type="match status" value="1"/>
</dbReference>
<dbReference type="Pfam" id="PF19291">
    <property type="entry name" value="TREH_N"/>
    <property type="match status" value="1"/>
</dbReference>
<gene>
    <name evidence="3" type="ORF">AWB64_00132</name>
</gene>
<dbReference type="Pfam" id="PF00723">
    <property type="entry name" value="Glyco_hydro_15"/>
    <property type="match status" value="1"/>
</dbReference>
<dbReference type="GO" id="GO:0005975">
    <property type="term" value="P:carbohydrate metabolic process"/>
    <property type="evidence" value="ECO:0007669"/>
    <property type="project" value="InterPro"/>
</dbReference>
<name>A0A158EP78_CABSO</name>
<evidence type="ECO:0000313" key="4">
    <source>
        <dbReference type="Proteomes" id="UP000054893"/>
    </source>
</evidence>
<keyword evidence="3" id="KW-0378">Hydrolase</keyword>
<reference evidence="3 4" key="1">
    <citation type="submission" date="2016-01" db="EMBL/GenBank/DDBJ databases">
        <authorList>
            <person name="Oliw E.H."/>
        </authorList>
    </citation>
    <scope>NUCLEOTIDE SEQUENCE [LARGE SCALE GENOMIC DNA]</scope>
    <source>
        <strain evidence="3">LMG 22029</strain>
    </source>
</reference>
<dbReference type="SUPFAM" id="SSF48208">
    <property type="entry name" value="Six-hairpin glycosidases"/>
    <property type="match status" value="1"/>
</dbReference>
<feature type="domain" description="Trehalase-like N-terminal" evidence="2">
    <location>
        <begin position="2"/>
        <end position="151"/>
    </location>
</feature>
<proteinExistence type="predicted"/>
<dbReference type="OrthoDB" id="3902805at2"/>
<dbReference type="Proteomes" id="UP000054893">
    <property type="component" value="Unassembled WGS sequence"/>
</dbReference>
<dbReference type="InterPro" id="IPR011613">
    <property type="entry name" value="GH15-like"/>
</dbReference>
<dbReference type="EMBL" id="FCOC02000001">
    <property type="protein sequence ID" value="SAL09371.1"/>
    <property type="molecule type" value="Genomic_DNA"/>
</dbReference>
<dbReference type="AlphaFoldDB" id="A0A158EP78"/>
<accession>A0A158EP78</accession>
<evidence type="ECO:0000259" key="2">
    <source>
        <dbReference type="Pfam" id="PF19291"/>
    </source>
</evidence>
<organism evidence="3 4">
    <name type="scientific">Caballeronia sordidicola</name>
    <name type="common">Burkholderia sordidicola</name>
    <dbReference type="NCBI Taxonomy" id="196367"/>
    <lineage>
        <taxon>Bacteria</taxon>
        <taxon>Pseudomonadati</taxon>
        <taxon>Pseudomonadota</taxon>
        <taxon>Betaproteobacteria</taxon>
        <taxon>Burkholderiales</taxon>
        <taxon>Burkholderiaceae</taxon>
        <taxon>Caballeronia</taxon>
    </lineage>
</organism>
<sequence>MSKPIEDYALLGDGETAALVSRDGSIDWLCWPRFDDDACFAALLGTPENGHWSMAPVASVICQSRRYQQDTLVMETDFETEDGAVRVIDFMPMRTTFSSVVRIVVGLRGRVNMRSTLRLRFDYGALPPWSTAEGDSMVAKVGPDLVILRAPMPLEVKSHVTETEFEVQAGSRLAFVMSYGPSHLPPPAAIDAEAALLATREFWCNWIGRFDDSKTHRPHEVRRSLLTLKALIHQSSGGLIAAPTTSLPEAPGGKMNWDYRYCWLRDASFTLGALLNAGFHGEAQAWRDWLLRAIAGSPDRVRIMYRVDGARHLAEWTVDALPGYRYSQPVRVGNAASTQHQIDVFGEVLDCLDLARRGGVPASEQEAAVALKIVEHLAAMWDSEGSGVWESRAEPRHYTYSKVMAWVAFDRFIRHHEASGTVRTVDRQALDRIVALRSKIHEQVCRDGWNEGLGSFTQHYGGQELDASLLLLPLMGFLPADDPRMAATIATIQRELSEGGLIRRTKARQGGPSEGVFLACSCWMADCLILQGRTDEARAQFERVLAVSNDLGLLSEEYNVPGKHLAGNFPQALTHLAIVNTALNLCGPTLNRGGS</sequence>
<dbReference type="PANTHER" id="PTHR31616">
    <property type="entry name" value="TREHALASE"/>
    <property type="match status" value="1"/>
</dbReference>
<evidence type="ECO:0000313" key="3">
    <source>
        <dbReference type="EMBL" id="SAL09371.1"/>
    </source>
</evidence>
<dbReference type="InterPro" id="IPR012341">
    <property type="entry name" value="6hp_glycosidase-like_sf"/>
</dbReference>
<feature type="domain" description="GH15-like" evidence="1">
    <location>
        <begin position="221"/>
        <end position="582"/>
    </location>
</feature>
<protein>
    <submittedName>
        <fullName evidence="3">Glycoside hydrolase 15-like protein</fullName>
    </submittedName>
</protein>
<evidence type="ECO:0000259" key="1">
    <source>
        <dbReference type="Pfam" id="PF00723"/>
    </source>
</evidence>
<dbReference type="InterPro" id="IPR008928">
    <property type="entry name" value="6-hairpin_glycosidase_sf"/>
</dbReference>
<dbReference type="InterPro" id="IPR045582">
    <property type="entry name" value="Trehalase-like_N"/>
</dbReference>
<dbReference type="PANTHER" id="PTHR31616:SF0">
    <property type="entry name" value="GLUCAN 1,4-ALPHA-GLUCOSIDASE"/>
    <property type="match status" value="1"/>
</dbReference>
<dbReference type="RefSeq" id="WP_060816697.1">
    <property type="nucleotide sequence ID" value="NZ_FCOC02000001.1"/>
</dbReference>
<dbReference type="GO" id="GO:0004553">
    <property type="term" value="F:hydrolase activity, hydrolyzing O-glycosyl compounds"/>
    <property type="evidence" value="ECO:0007669"/>
    <property type="project" value="UniProtKB-ARBA"/>
</dbReference>